<reference evidence="12" key="1">
    <citation type="submission" date="2022-03" db="EMBL/GenBank/DDBJ databases">
        <authorList>
            <person name="Martin C."/>
        </authorList>
    </citation>
    <scope>NUCLEOTIDE SEQUENCE</scope>
</reference>
<proteinExistence type="inferred from homology"/>
<keyword evidence="5" id="KW-1133">Transmembrane helix</keyword>
<dbReference type="GO" id="GO:0015280">
    <property type="term" value="F:ligand-gated sodium channel activity"/>
    <property type="evidence" value="ECO:0007669"/>
    <property type="project" value="TreeGrafter"/>
</dbReference>
<evidence type="ECO:0000256" key="5">
    <source>
        <dbReference type="ARBA" id="ARBA00022989"/>
    </source>
</evidence>
<dbReference type="PRINTS" id="PR01078">
    <property type="entry name" value="AMINACHANNEL"/>
</dbReference>
<evidence type="ECO:0000256" key="4">
    <source>
        <dbReference type="ARBA" id="ARBA00022692"/>
    </source>
</evidence>
<dbReference type="GO" id="GO:0005886">
    <property type="term" value="C:plasma membrane"/>
    <property type="evidence" value="ECO:0007669"/>
    <property type="project" value="TreeGrafter"/>
</dbReference>
<protein>
    <submittedName>
        <fullName evidence="12">Uncharacterized protein</fullName>
    </submittedName>
</protein>
<keyword evidence="4 11" id="KW-0812">Transmembrane</keyword>
<dbReference type="EMBL" id="CAIIXF020000011">
    <property type="protein sequence ID" value="CAH1798814.1"/>
    <property type="molecule type" value="Genomic_DNA"/>
</dbReference>
<dbReference type="InterPro" id="IPR001873">
    <property type="entry name" value="ENaC"/>
</dbReference>
<name>A0A8S4PYW7_OWEFU</name>
<comment type="subcellular location">
    <subcellularLocation>
        <location evidence="1">Membrane</location>
        <topology evidence="1">Multi-pass membrane protein</topology>
    </subcellularLocation>
</comment>
<organism evidence="12 13">
    <name type="scientific">Owenia fusiformis</name>
    <name type="common">Polychaete worm</name>
    <dbReference type="NCBI Taxonomy" id="6347"/>
    <lineage>
        <taxon>Eukaryota</taxon>
        <taxon>Metazoa</taxon>
        <taxon>Spiralia</taxon>
        <taxon>Lophotrochozoa</taxon>
        <taxon>Annelida</taxon>
        <taxon>Polychaeta</taxon>
        <taxon>Sedentaria</taxon>
        <taxon>Canalipalpata</taxon>
        <taxon>Sabellida</taxon>
        <taxon>Oweniida</taxon>
        <taxon>Oweniidae</taxon>
        <taxon>Owenia</taxon>
    </lineage>
</organism>
<evidence type="ECO:0000256" key="3">
    <source>
        <dbReference type="ARBA" id="ARBA00022461"/>
    </source>
</evidence>
<keyword evidence="7 11" id="KW-0406">Ion transport</keyword>
<dbReference type="Gene3D" id="2.60.470.10">
    <property type="entry name" value="Acid-sensing ion channels like domains"/>
    <property type="match status" value="1"/>
</dbReference>
<keyword evidence="8" id="KW-0472">Membrane</keyword>
<keyword evidence="6" id="KW-0915">Sodium</keyword>
<gene>
    <name evidence="12" type="ORF">OFUS_LOCUS22900</name>
</gene>
<evidence type="ECO:0000256" key="8">
    <source>
        <dbReference type="ARBA" id="ARBA00023136"/>
    </source>
</evidence>
<dbReference type="PANTHER" id="PTHR11690:SF248">
    <property type="entry name" value="PICKPOCKET 17, ISOFORM A"/>
    <property type="match status" value="1"/>
</dbReference>
<evidence type="ECO:0000256" key="9">
    <source>
        <dbReference type="ARBA" id="ARBA00023201"/>
    </source>
</evidence>
<evidence type="ECO:0000256" key="6">
    <source>
        <dbReference type="ARBA" id="ARBA00023053"/>
    </source>
</evidence>
<evidence type="ECO:0000313" key="13">
    <source>
        <dbReference type="Proteomes" id="UP000749559"/>
    </source>
</evidence>
<evidence type="ECO:0000256" key="2">
    <source>
        <dbReference type="ARBA" id="ARBA00022448"/>
    </source>
</evidence>
<sequence length="471" mass="53801">MISHGDLEMPSVTICSLFPFTATSLFNASLKISKESRFHKYVSLRNQLGYIAKKVDREDVYLDFRNRLNSYASVFENSDEEMEKYTHDLDSLLARCSWREKPCDTSFFITSVNGNYQKCFTFNGHGLNLSNMIVEEANPINGLSMVIFLDAFKFNQQVLPNEMVYNPENPNSGTTGLHVTIHPPQSLPFPIVEGFDVPPGYSTTIGLTTHARKRLAEPYGSCTNREFLDGTNLGYSHLGCLEQCQQKEIMHQCGCVSAFLLMPNDAKDLQLCGRLNLDNLMLQDPNVTIIDKDFAKLKCEKHLLKMKLHPETNKRCKCKHPCYEIRYEQTISNAYWPFEYIQQQFLENMFGSSDTKSKRSHVLFDEILGNVSDAREAVIESGVIRKNFLRLNIYFKDLTIETTEQTKEYTGDALMSDIGGTLGFYIGMSIITMCEALNLTWKLILALWRKCRSSEKTVEPPSRARDTDVKE</sequence>
<keyword evidence="10 11" id="KW-0407">Ion channel</keyword>
<evidence type="ECO:0000256" key="11">
    <source>
        <dbReference type="RuleBase" id="RU000679"/>
    </source>
</evidence>
<evidence type="ECO:0000256" key="1">
    <source>
        <dbReference type="ARBA" id="ARBA00004141"/>
    </source>
</evidence>
<dbReference type="Gene3D" id="1.10.287.770">
    <property type="entry name" value="YojJ-like"/>
    <property type="match status" value="1"/>
</dbReference>
<accession>A0A8S4PYW7</accession>
<keyword evidence="2 11" id="KW-0813">Transport</keyword>
<dbReference type="OrthoDB" id="6021021at2759"/>
<comment type="similarity">
    <text evidence="11">Belongs to the amiloride-sensitive sodium channel (TC 1.A.6) family.</text>
</comment>
<keyword evidence="9 11" id="KW-0739">Sodium transport</keyword>
<dbReference type="Proteomes" id="UP000749559">
    <property type="component" value="Unassembled WGS sequence"/>
</dbReference>
<dbReference type="AlphaFoldDB" id="A0A8S4PYW7"/>
<keyword evidence="13" id="KW-1185">Reference proteome</keyword>
<evidence type="ECO:0000313" key="12">
    <source>
        <dbReference type="EMBL" id="CAH1798814.1"/>
    </source>
</evidence>
<dbReference type="Pfam" id="PF00858">
    <property type="entry name" value="ASC"/>
    <property type="match status" value="1"/>
</dbReference>
<evidence type="ECO:0000256" key="7">
    <source>
        <dbReference type="ARBA" id="ARBA00023065"/>
    </source>
</evidence>
<evidence type="ECO:0000256" key="10">
    <source>
        <dbReference type="ARBA" id="ARBA00023303"/>
    </source>
</evidence>
<comment type="caution">
    <text evidence="12">The sequence shown here is derived from an EMBL/GenBank/DDBJ whole genome shotgun (WGS) entry which is preliminary data.</text>
</comment>
<keyword evidence="3 11" id="KW-0894">Sodium channel</keyword>
<dbReference type="PANTHER" id="PTHR11690">
    <property type="entry name" value="AMILORIDE-SENSITIVE SODIUM CHANNEL-RELATED"/>
    <property type="match status" value="1"/>
</dbReference>